<dbReference type="EMBL" id="JAVFKY010000002">
    <property type="protein sequence ID" value="KAK5580049.1"/>
    <property type="molecule type" value="Genomic_DNA"/>
</dbReference>
<dbReference type="InterPro" id="IPR016135">
    <property type="entry name" value="UBQ-conjugating_enzyme/RWD"/>
</dbReference>
<dbReference type="InterPro" id="IPR050113">
    <property type="entry name" value="Ub_conjugating_enzyme"/>
</dbReference>
<reference evidence="2 3" key="1">
    <citation type="submission" date="2023-11" db="EMBL/GenBank/DDBJ databases">
        <title>Dfirmibasis_genome.</title>
        <authorList>
            <person name="Edelbroek B."/>
            <person name="Kjellin J."/>
            <person name="Jerlstrom-Hultqvist J."/>
            <person name="Soderbom F."/>
        </authorList>
    </citation>
    <scope>NUCLEOTIDE SEQUENCE [LARGE SCALE GENOMIC DNA]</scope>
    <source>
        <strain evidence="2 3">TNS-C-14</strain>
    </source>
</reference>
<proteinExistence type="predicted"/>
<sequence>MSLAQTRLTEERKAFRKDHPVGFHARPETNADDSLNLLKWNCGIPGKPGTPWEGGIYEVILTFKEDYPSKPPKCAFAKGFFHLNVFDSGDICLSILGGDWKPSISIKAILLGIQDLLDNPNPASPANSEALHLWKNNKPAYLKRIKDQAKKYDAQRLLE</sequence>
<keyword evidence="3" id="KW-1185">Reference proteome</keyword>
<dbReference type="CDD" id="cd23798">
    <property type="entry name" value="UBCc_UBE2I"/>
    <property type="match status" value="1"/>
</dbReference>
<dbReference type="FunFam" id="3.10.110.10:FF:000108">
    <property type="entry name" value="Ubiquitin-conjugating enzyme family protein"/>
    <property type="match status" value="1"/>
</dbReference>
<evidence type="ECO:0000259" key="1">
    <source>
        <dbReference type="PROSITE" id="PS50127"/>
    </source>
</evidence>
<comment type="caution">
    <text evidence="2">The sequence shown here is derived from an EMBL/GenBank/DDBJ whole genome shotgun (WGS) entry which is preliminary data.</text>
</comment>
<dbReference type="SUPFAM" id="SSF54495">
    <property type="entry name" value="UBC-like"/>
    <property type="match status" value="1"/>
</dbReference>
<name>A0AAN7TUQ6_9MYCE</name>
<dbReference type="AlphaFoldDB" id="A0AAN7TUQ6"/>
<evidence type="ECO:0000313" key="2">
    <source>
        <dbReference type="EMBL" id="KAK5580049.1"/>
    </source>
</evidence>
<accession>A0AAN7TUQ6</accession>
<dbReference type="Gene3D" id="3.10.110.10">
    <property type="entry name" value="Ubiquitin Conjugating Enzyme"/>
    <property type="match status" value="1"/>
</dbReference>
<organism evidence="2 3">
    <name type="scientific">Dictyostelium firmibasis</name>
    <dbReference type="NCBI Taxonomy" id="79012"/>
    <lineage>
        <taxon>Eukaryota</taxon>
        <taxon>Amoebozoa</taxon>
        <taxon>Evosea</taxon>
        <taxon>Eumycetozoa</taxon>
        <taxon>Dictyostelia</taxon>
        <taxon>Dictyosteliales</taxon>
        <taxon>Dictyosteliaceae</taxon>
        <taxon>Dictyostelium</taxon>
    </lineage>
</organism>
<dbReference type="SMART" id="SM00212">
    <property type="entry name" value="UBCc"/>
    <property type="match status" value="1"/>
</dbReference>
<gene>
    <name evidence="2" type="ORF">RB653_000062</name>
</gene>
<dbReference type="Pfam" id="PF00179">
    <property type="entry name" value="UQ_con"/>
    <property type="match status" value="1"/>
</dbReference>
<feature type="domain" description="UBC core" evidence="1">
    <location>
        <begin position="3"/>
        <end position="154"/>
    </location>
</feature>
<dbReference type="PANTHER" id="PTHR24067">
    <property type="entry name" value="UBIQUITIN-CONJUGATING ENZYME E2"/>
    <property type="match status" value="1"/>
</dbReference>
<protein>
    <recommendedName>
        <fullName evidence="1">UBC core domain-containing protein</fullName>
    </recommendedName>
</protein>
<dbReference type="Proteomes" id="UP001344447">
    <property type="component" value="Unassembled WGS sequence"/>
</dbReference>
<dbReference type="PROSITE" id="PS50127">
    <property type="entry name" value="UBC_2"/>
    <property type="match status" value="1"/>
</dbReference>
<evidence type="ECO:0000313" key="3">
    <source>
        <dbReference type="Proteomes" id="UP001344447"/>
    </source>
</evidence>
<dbReference type="InterPro" id="IPR000608">
    <property type="entry name" value="UBC"/>
</dbReference>